<dbReference type="OrthoDB" id="10462027at2759"/>
<protein>
    <submittedName>
        <fullName evidence="2">Uncharacterized protein</fullName>
    </submittedName>
</protein>
<gene>
    <name evidence="2" type="ORF">TrST_g6125</name>
</gene>
<evidence type="ECO:0000313" key="2">
    <source>
        <dbReference type="EMBL" id="GMH78899.1"/>
    </source>
</evidence>
<feature type="compositionally biased region" description="Acidic residues" evidence="1">
    <location>
        <begin position="138"/>
        <end position="156"/>
    </location>
</feature>
<feature type="compositionally biased region" description="Pro residues" evidence="1">
    <location>
        <begin position="195"/>
        <end position="221"/>
    </location>
</feature>
<sequence length="265" mass="29113">MLASQFVPKDETVLTALAGYRASLSTPESKPNAKRILKALLATHPEWRLTHQRMVKILKREGKVVVKAVGDENDRDGINRKEIFSPGTLSKISTLDQPVRHQNILPSRLRPKSSISFVYGNAVRQKTPDMKVTKKDADNDDVDYVPNVDEEEDDETHDNCEGWTRTSKPPTPKPPTPKPPSPPTFVSRFLSPSSSSPPPVPKSSPFPSSPLPSRVPSPDLPSTPLSDSVTTSPLSDAAVPYCMEDDVRGEDTQCFAGVKDMCIVM</sequence>
<comment type="caution">
    <text evidence="2">The sequence shown here is derived from an EMBL/GenBank/DDBJ whole genome shotgun (WGS) entry which is preliminary data.</text>
</comment>
<feature type="compositionally biased region" description="Low complexity" evidence="1">
    <location>
        <begin position="184"/>
        <end position="194"/>
    </location>
</feature>
<evidence type="ECO:0000256" key="1">
    <source>
        <dbReference type="SAM" id="MobiDB-lite"/>
    </source>
</evidence>
<keyword evidence="3" id="KW-1185">Reference proteome</keyword>
<dbReference type="AlphaFoldDB" id="A0A9W7AVX0"/>
<accession>A0A9W7AVX0</accession>
<dbReference type="Proteomes" id="UP001165085">
    <property type="component" value="Unassembled WGS sequence"/>
</dbReference>
<feature type="compositionally biased region" description="Pro residues" evidence="1">
    <location>
        <begin position="169"/>
        <end position="183"/>
    </location>
</feature>
<dbReference type="EMBL" id="BRXY01000228">
    <property type="protein sequence ID" value="GMH78899.1"/>
    <property type="molecule type" value="Genomic_DNA"/>
</dbReference>
<name>A0A9W7AVX0_9STRA</name>
<feature type="region of interest" description="Disordered" evidence="1">
    <location>
        <begin position="129"/>
        <end position="233"/>
    </location>
</feature>
<organism evidence="2 3">
    <name type="scientific">Triparma strigata</name>
    <dbReference type="NCBI Taxonomy" id="1606541"/>
    <lineage>
        <taxon>Eukaryota</taxon>
        <taxon>Sar</taxon>
        <taxon>Stramenopiles</taxon>
        <taxon>Ochrophyta</taxon>
        <taxon>Bolidophyceae</taxon>
        <taxon>Parmales</taxon>
        <taxon>Triparmaceae</taxon>
        <taxon>Triparma</taxon>
    </lineage>
</organism>
<proteinExistence type="predicted"/>
<reference evidence="3" key="1">
    <citation type="journal article" date="2023" name="Commun. Biol.">
        <title>Genome analysis of Parmales, the sister group of diatoms, reveals the evolutionary specialization of diatoms from phago-mixotrophs to photoautotrophs.</title>
        <authorList>
            <person name="Ban H."/>
            <person name="Sato S."/>
            <person name="Yoshikawa S."/>
            <person name="Yamada K."/>
            <person name="Nakamura Y."/>
            <person name="Ichinomiya M."/>
            <person name="Sato N."/>
            <person name="Blanc-Mathieu R."/>
            <person name="Endo H."/>
            <person name="Kuwata A."/>
            <person name="Ogata H."/>
        </authorList>
    </citation>
    <scope>NUCLEOTIDE SEQUENCE [LARGE SCALE GENOMIC DNA]</scope>
    <source>
        <strain evidence="3">NIES 3701</strain>
    </source>
</reference>
<evidence type="ECO:0000313" key="3">
    <source>
        <dbReference type="Proteomes" id="UP001165085"/>
    </source>
</evidence>